<dbReference type="Proteomes" id="UP000807371">
    <property type="component" value="Unassembled WGS sequence"/>
</dbReference>
<keyword evidence="2" id="KW-1185">Reference proteome</keyword>
<accession>A0ABS0NQR1</accession>
<dbReference type="RefSeq" id="WP_197990820.1">
    <property type="nucleotide sequence ID" value="NZ_JACYXC010000001.1"/>
</dbReference>
<dbReference type="EMBL" id="JACYXC010000001">
    <property type="protein sequence ID" value="MBH5337541.1"/>
    <property type="molecule type" value="Genomic_DNA"/>
</dbReference>
<evidence type="ECO:0000313" key="2">
    <source>
        <dbReference type="Proteomes" id="UP000807371"/>
    </source>
</evidence>
<comment type="caution">
    <text evidence="1">The sequence shown here is derived from an EMBL/GenBank/DDBJ whole genome shotgun (WGS) entry which is preliminary data.</text>
</comment>
<protein>
    <submittedName>
        <fullName evidence="1">Uncharacterized protein</fullName>
    </submittedName>
</protein>
<organism evidence="1 2">
    <name type="scientific">Streptomyces pactum</name>
    <dbReference type="NCBI Taxonomy" id="68249"/>
    <lineage>
        <taxon>Bacteria</taxon>
        <taxon>Bacillati</taxon>
        <taxon>Actinomycetota</taxon>
        <taxon>Actinomycetes</taxon>
        <taxon>Kitasatosporales</taxon>
        <taxon>Streptomycetaceae</taxon>
        <taxon>Streptomyces</taxon>
    </lineage>
</organism>
<reference evidence="1 2" key="1">
    <citation type="submission" date="2020-09" db="EMBL/GenBank/DDBJ databases">
        <title>Biosynthesis of the nuclear factor of activated T cells inhibitor NFAT-133 and its congeners in Streptomyces pactum.</title>
        <authorList>
            <person name="Zhou W."/>
            <person name="Posri P."/>
            <person name="Abugrain M.E."/>
            <person name="Weisberg A.J."/>
            <person name="Chang J.H."/>
            <person name="Mahmud T."/>
        </authorList>
    </citation>
    <scope>NUCLEOTIDE SEQUENCE [LARGE SCALE GENOMIC DNA]</scope>
    <source>
        <strain evidence="1 2">ATCC 27456</strain>
    </source>
</reference>
<name>A0ABS0NQR1_9ACTN</name>
<gene>
    <name evidence="1" type="ORF">IHE55_23340</name>
</gene>
<proteinExistence type="predicted"/>
<sequence>MSGHMGWQVDLIPSSTPHLDEATGNVNVPLWLKRAYPTGTRHVADVTLSMSPASALSLVNDFGRVLDELRRTAQSISLAEAVASSDTIRENLRRHDGTP</sequence>
<evidence type="ECO:0000313" key="1">
    <source>
        <dbReference type="EMBL" id="MBH5337541.1"/>
    </source>
</evidence>